<keyword evidence="2" id="KW-1185">Reference proteome</keyword>
<dbReference type="PATRIC" id="fig|1202534.3.peg.3096"/>
<dbReference type="AlphaFoldDB" id="R9BUM4"/>
<evidence type="ECO:0000313" key="1">
    <source>
        <dbReference type="EMBL" id="EOR20727.1"/>
    </source>
</evidence>
<gene>
    <name evidence="1" type="ORF">A500_15630</name>
</gene>
<reference evidence="1 2" key="1">
    <citation type="submission" date="2013-03" db="EMBL/GenBank/DDBJ databases">
        <title>Whole genome shotgun sequencing of Clostridium sartagoforme AAU1.</title>
        <authorList>
            <person name="Joshi C.G."/>
            <person name="Duggirala S.M."/>
            <person name="Nathani N.M."/>
            <person name="Bhatt V.D."/>
            <person name="Patel A.K."/>
            <person name="Pandya P.R."/>
            <person name="KaPatel J.A."/>
        </authorList>
    </citation>
    <scope>NUCLEOTIDE SEQUENCE [LARGE SCALE GENOMIC DNA]</scope>
    <source>
        <strain evidence="1 2">AAU1</strain>
    </source>
</reference>
<evidence type="ECO:0000313" key="2">
    <source>
        <dbReference type="Proteomes" id="UP000013988"/>
    </source>
</evidence>
<name>R9BUM4_9CLOT</name>
<dbReference type="RefSeq" id="WP_016208384.1">
    <property type="nucleotide sequence ID" value="NZ_ASRV01000185.1"/>
</dbReference>
<sequence>MKTNKRNFAADVLYGEKFKHSKSIFSNKYNQLCNNDKLISEEFFTDRGNKVEAFYEYDLLSVRKVNVHQNGSNSSADKDKIIGFEIKINDTNKKFSVYYCAYDTFKGDKLYISENNHSIYGKLTVFDEKNRRIKLL</sequence>
<dbReference type="EMBL" id="ASRV01000185">
    <property type="protein sequence ID" value="EOR20727.1"/>
    <property type="molecule type" value="Genomic_DNA"/>
</dbReference>
<protein>
    <submittedName>
        <fullName evidence="1">Uncharacterized protein</fullName>
    </submittedName>
</protein>
<dbReference type="Proteomes" id="UP000013988">
    <property type="component" value="Unassembled WGS sequence"/>
</dbReference>
<accession>R9BUM4</accession>
<comment type="caution">
    <text evidence="1">The sequence shown here is derived from an EMBL/GenBank/DDBJ whole genome shotgun (WGS) entry which is preliminary data.</text>
</comment>
<proteinExistence type="predicted"/>
<organism evidence="1 2">
    <name type="scientific">Clostridium sartagoforme AAU1</name>
    <dbReference type="NCBI Taxonomy" id="1202534"/>
    <lineage>
        <taxon>Bacteria</taxon>
        <taxon>Bacillati</taxon>
        <taxon>Bacillota</taxon>
        <taxon>Clostridia</taxon>
        <taxon>Eubacteriales</taxon>
        <taxon>Clostridiaceae</taxon>
        <taxon>Clostridium</taxon>
    </lineage>
</organism>